<evidence type="ECO:0000313" key="4">
    <source>
        <dbReference type="Proteomes" id="UP001596512"/>
    </source>
</evidence>
<dbReference type="Proteomes" id="UP001596512">
    <property type="component" value="Unassembled WGS sequence"/>
</dbReference>
<evidence type="ECO:0000259" key="2">
    <source>
        <dbReference type="Pfam" id="PF01494"/>
    </source>
</evidence>
<dbReference type="Gene3D" id="3.50.50.60">
    <property type="entry name" value="FAD/NAD(P)-binding domain"/>
    <property type="match status" value="1"/>
</dbReference>
<reference evidence="4" key="1">
    <citation type="journal article" date="2019" name="Int. J. Syst. Evol. Microbiol.">
        <title>The Global Catalogue of Microorganisms (GCM) 10K type strain sequencing project: providing services to taxonomists for standard genome sequencing and annotation.</title>
        <authorList>
            <consortium name="The Broad Institute Genomics Platform"/>
            <consortium name="The Broad Institute Genome Sequencing Center for Infectious Disease"/>
            <person name="Wu L."/>
            <person name="Ma J."/>
        </authorList>
    </citation>
    <scope>NUCLEOTIDE SEQUENCE [LARGE SCALE GENOMIC DNA]</scope>
    <source>
        <strain evidence="4">JCM 17695</strain>
    </source>
</reference>
<feature type="compositionally biased region" description="Gly residues" evidence="1">
    <location>
        <begin position="1"/>
        <end position="13"/>
    </location>
</feature>
<gene>
    <name evidence="3" type="ORF">ACFQV2_35090</name>
</gene>
<comment type="caution">
    <text evidence="3">The sequence shown here is derived from an EMBL/GenBank/DDBJ whole genome shotgun (WGS) entry which is preliminary data.</text>
</comment>
<evidence type="ECO:0000313" key="3">
    <source>
        <dbReference type="EMBL" id="MFC7617862.1"/>
    </source>
</evidence>
<evidence type="ECO:0000256" key="1">
    <source>
        <dbReference type="SAM" id="MobiDB-lite"/>
    </source>
</evidence>
<keyword evidence="3" id="KW-0560">Oxidoreductase</keyword>
<name>A0ABW2TVF5_9PSEU</name>
<sequence>MSGDGPGARGRGGPGRDDRALHLARHGVPSVVLEASVERAAVGSRSICVQGDVLDILERVGAGWAVVEAGVTWYSGRIYHRGEEVVHLTLPEPEPGRFPPFVNTPQTEVERILADLVAASP</sequence>
<feature type="region of interest" description="Disordered" evidence="1">
    <location>
        <begin position="1"/>
        <end position="20"/>
    </location>
</feature>
<dbReference type="InterPro" id="IPR036188">
    <property type="entry name" value="FAD/NAD-bd_sf"/>
</dbReference>
<accession>A0ABW2TVF5</accession>
<dbReference type="GO" id="GO:0004497">
    <property type="term" value="F:monooxygenase activity"/>
    <property type="evidence" value="ECO:0007669"/>
    <property type="project" value="UniProtKB-KW"/>
</dbReference>
<feature type="domain" description="FAD-binding" evidence="2">
    <location>
        <begin position="20"/>
        <end position="116"/>
    </location>
</feature>
<keyword evidence="4" id="KW-1185">Reference proteome</keyword>
<dbReference type="Pfam" id="PF01494">
    <property type="entry name" value="FAD_binding_3"/>
    <property type="match status" value="1"/>
</dbReference>
<organism evidence="3 4">
    <name type="scientific">Actinokineospora soli</name>
    <dbReference type="NCBI Taxonomy" id="1048753"/>
    <lineage>
        <taxon>Bacteria</taxon>
        <taxon>Bacillati</taxon>
        <taxon>Actinomycetota</taxon>
        <taxon>Actinomycetes</taxon>
        <taxon>Pseudonocardiales</taxon>
        <taxon>Pseudonocardiaceae</taxon>
        <taxon>Actinokineospora</taxon>
    </lineage>
</organism>
<dbReference type="InterPro" id="IPR002938">
    <property type="entry name" value="FAD-bd"/>
</dbReference>
<dbReference type="SUPFAM" id="SSF51905">
    <property type="entry name" value="FAD/NAD(P)-binding domain"/>
    <property type="match status" value="1"/>
</dbReference>
<protein>
    <submittedName>
        <fullName evidence="3">FAD-dependent monooxygenase</fullName>
    </submittedName>
</protein>
<proteinExistence type="predicted"/>
<dbReference type="EMBL" id="JBHTEY010000004">
    <property type="protein sequence ID" value="MFC7617862.1"/>
    <property type="molecule type" value="Genomic_DNA"/>
</dbReference>
<keyword evidence="3" id="KW-0503">Monooxygenase</keyword>